<gene>
    <name evidence="8" type="primary">hemY</name>
    <name evidence="8" type="ORF">C10C_0860</name>
</gene>
<comment type="cofactor">
    <cofactor evidence="1 6">
        <name>FAD</name>
        <dbReference type="ChEBI" id="CHEBI:57692"/>
    </cofactor>
</comment>
<evidence type="ECO:0000256" key="4">
    <source>
        <dbReference type="ARBA" id="ARBA00023002"/>
    </source>
</evidence>
<dbReference type="GO" id="GO:0005737">
    <property type="term" value="C:cytoplasm"/>
    <property type="evidence" value="ECO:0007669"/>
    <property type="project" value="UniProtKB-SubCell"/>
</dbReference>
<comment type="subcellular location">
    <subcellularLocation>
        <location evidence="6">Cytoplasm</location>
    </subcellularLocation>
</comment>
<dbReference type="KEGG" id="csee:C10C_0860"/>
<dbReference type="EMBL" id="LT993738">
    <property type="protein sequence ID" value="SPN73998.1"/>
    <property type="molecule type" value="Genomic_DNA"/>
</dbReference>
<evidence type="ECO:0000259" key="7">
    <source>
        <dbReference type="Pfam" id="PF01593"/>
    </source>
</evidence>
<feature type="domain" description="Amine oxidase" evidence="7">
    <location>
        <begin position="11"/>
        <end position="267"/>
    </location>
</feature>
<comment type="function">
    <text evidence="6">Involved in coproporphyrin-dependent heme b biosynthesis. Catalyzes the oxidation of coproporphyrinogen III to coproporphyrin III.</text>
</comment>
<dbReference type="InterPro" id="IPR036188">
    <property type="entry name" value="FAD/NAD-bd_sf"/>
</dbReference>
<dbReference type="Proteomes" id="UP000244926">
    <property type="component" value="Chromosome I"/>
</dbReference>
<dbReference type="InterPro" id="IPR004572">
    <property type="entry name" value="Protoporphyrinogen_oxidase"/>
</dbReference>
<name>A0A2R8FC76_9CHLA</name>
<evidence type="ECO:0000256" key="6">
    <source>
        <dbReference type="RuleBase" id="RU364052"/>
    </source>
</evidence>
<evidence type="ECO:0000313" key="8">
    <source>
        <dbReference type="EMBL" id="SPN73998.1"/>
    </source>
</evidence>
<reference evidence="9" key="1">
    <citation type="submission" date="2017-11" db="EMBL/GenBank/DDBJ databases">
        <authorList>
            <person name="Seth-Smith MB H."/>
        </authorList>
    </citation>
    <scope>NUCLEOTIDE SEQUENCE [LARGE SCALE GENOMIC DNA]</scope>
</reference>
<keyword evidence="4 6" id="KW-0560">Oxidoreductase</keyword>
<dbReference type="NCBIfam" id="NF008843">
    <property type="entry name" value="PRK11883.1-3"/>
    <property type="match status" value="1"/>
</dbReference>
<dbReference type="OrthoDB" id="20837at2"/>
<dbReference type="GO" id="GO:0004729">
    <property type="term" value="F:oxygen-dependent protoporphyrinogen oxidase activity"/>
    <property type="evidence" value="ECO:0007669"/>
    <property type="project" value="UniProtKB-UniRule"/>
</dbReference>
<organism evidence="8 9">
    <name type="scientific">Chlamydia serpentis</name>
    <dbReference type="NCBI Taxonomy" id="1967782"/>
    <lineage>
        <taxon>Bacteria</taxon>
        <taxon>Pseudomonadati</taxon>
        <taxon>Chlamydiota</taxon>
        <taxon>Chlamydiia</taxon>
        <taxon>Chlamydiales</taxon>
        <taxon>Chlamydiaceae</taxon>
        <taxon>Chlamydia/Chlamydophila group</taxon>
        <taxon>Chlamydia</taxon>
    </lineage>
</organism>
<evidence type="ECO:0000256" key="2">
    <source>
        <dbReference type="ARBA" id="ARBA00022630"/>
    </source>
</evidence>
<dbReference type="NCBIfam" id="TIGR00562">
    <property type="entry name" value="proto_IX_ox"/>
    <property type="match status" value="1"/>
</dbReference>
<protein>
    <recommendedName>
        <fullName evidence="6">Coproporphyrinogen III oxidase</fullName>
        <ecNumber evidence="6">1.3.3.15</ecNumber>
    </recommendedName>
</protein>
<dbReference type="Pfam" id="PF01593">
    <property type="entry name" value="Amino_oxidase"/>
    <property type="match status" value="1"/>
</dbReference>
<sequence length="425" mass="46957">MNKAIIVGSGISGLATAWWLQQKFSDMEILILDKAASPGGFVYTEHQKGFSFDLGPKGFLTKGEGRYTLKLIHELGLQDSLIFSDHAAKNRFVHYKGKTRKISFWTLMKGGLLPSLVKDFCASCYTKDSSIQEFLKRHSSINFTNYILDPLVTAIRAGRSHVLSTHMAFPELARREACSGSILRSYLKKRRPKETTKSEGYLASLSPSLGTLITTLMQKLSATWKFSTPATNINCSSEKAYVTTPSGIFSGDLVIYTGPMHQLPILFPNHGTEDLAKSVLPWNLSSISLGWHKPKFSLPKGYGMLFADEPPLLGIVWNSQIFPQCTPGMAALSILVEGKWHERQAHAFAITALSKYLGINQYADAFALFSPQDGMPQHAVGFPEARQRVIPSLPRNLKIVGQNIAGPGLNRSIASAYHTVYDLSR</sequence>
<dbReference type="SUPFAM" id="SSF51905">
    <property type="entry name" value="FAD/NAD(P)-binding domain"/>
    <property type="match status" value="1"/>
</dbReference>
<evidence type="ECO:0000313" key="9">
    <source>
        <dbReference type="Proteomes" id="UP000244926"/>
    </source>
</evidence>
<dbReference type="PANTHER" id="PTHR42923:SF3">
    <property type="entry name" value="PROTOPORPHYRINOGEN OXIDASE"/>
    <property type="match status" value="1"/>
</dbReference>
<dbReference type="AlphaFoldDB" id="A0A2R8FC76"/>
<keyword evidence="2 6" id="KW-0285">Flavoprotein</keyword>
<dbReference type="PANTHER" id="PTHR42923">
    <property type="entry name" value="PROTOPORPHYRINOGEN OXIDASE"/>
    <property type="match status" value="1"/>
</dbReference>
<comment type="similarity">
    <text evidence="6">Belongs to the protoporphyrinogen/coproporphyrinogen oxidase family. Coproporphyrinogen III oxidase subfamily.</text>
</comment>
<dbReference type="SUPFAM" id="SSF54373">
    <property type="entry name" value="FAD-linked reductases, C-terminal domain"/>
    <property type="match status" value="1"/>
</dbReference>
<dbReference type="UniPathway" id="UPA00252"/>
<dbReference type="RefSeq" id="WP_108896934.1">
    <property type="nucleotide sequence ID" value="NZ_LT993738.1"/>
</dbReference>
<dbReference type="GO" id="GO:0006783">
    <property type="term" value="P:heme biosynthetic process"/>
    <property type="evidence" value="ECO:0007669"/>
    <property type="project" value="UniProtKB-UniRule"/>
</dbReference>
<keyword evidence="6" id="KW-0963">Cytoplasm</keyword>
<keyword evidence="3 6" id="KW-0274">FAD</keyword>
<dbReference type="InterPro" id="IPR002937">
    <property type="entry name" value="Amino_oxidase"/>
</dbReference>
<keyword evidence="5 6" id="KW-0350">Heme biosynthesis</keyword>
<accession>A0A2R8FC76</accession>
<dbReference type="InterPro" id="IPR050464">
    <property type="entry name" value="Zeta_carotene_desat/Oxidored"/>
</dbReference>
<dbReference type="EC" id="1.3.3.15" evidence="6"/>
<keyword evidence="9" id="KW-1185">Reference proteome</keyword>
<evidence type="ECO:0000256" key="5">
    <source>
        <dbReference type="ARBA" id="ARBA00023133"/>
    </source>
</evidence>
<evidence type="ECO:0000256" key="3">
    <source>
        <dbReference type="ARBA" id="ARBA00022827"/>
    </source>
</evidence>
<comment type="catalytic activity">
    <reaction evidence="6">
        <text>coproporphyrinogen III + 3 O2 = coproporphyrin III + 3 H2O2</text>
        <dbReference type="Rhea" id="RHEA:43436"/>
        <dbReference type="ChEBI" id="CHEBI:15379"/>
        <dbReference type="ChEBI" id="CHEBI:16240"/>
        <dbReference type="ChEBI" id="CHEBI:57309"/>
        <dbReference type="ChEBI" id="CHEBI:131725"/>
        <dbReference type="EC" id="1.3.3.15"/>
    </reaction>
</comment>
<proteinExistence type="inferred from homology"/>
<evidence type="ECO:0000256" key="1">
    <source>
        <dbReference type="ARBA" id="ARBA00001974"/>
    </source>
</evidence>
<comment type="pathway">
    <text evidence="6">Porphyrin-containing compound metabolism; protoheme biosynthesis.</text>
</comment>
<dbReference type="Gene3D" id="3.50.50.60">
    <property type="entry name" value="FAD/NAD(P)-binding domain"/>
    <property type="match status" value="1"/>
</dbReference>